<dbReference type="OrthoDB" id="5298540at2"/>
<dbReference type="InterPro" id="IPR000170">
    <property type="entry name" value="High_potential_FeS_prot"/>
</dbReference>
<evidence type="ECO:0000256" key="8">
    <source>
        <dbReference type="SAM" id="SignalP"/>
    </source>
</evidence>
<feature type="signal peptide" evidence="8">
    <location>
        <begin position="1"/>
        <end position="27"/>
    </location>
</feature>
<evidence type="ECO:0000256" key="7">
    <source>
        <dbReference type="RuleBase" id="RU000620"/>
    </source>
</evidence>
<dbReference type="Proteomes" id="UP000198844">
    <property type="component" value="Unassembled WGS sequence"/>
</dbReference>
<dbReference type="GO" id="GO:0009055">
    <property type="term" value="F:electron transfer activity"/>
    <property type="evidence" value="ECO:0007669"/>
    <property type="project" value="InterPro"/>
</dbReference>
<keyword evidence="8" id="KW-0732">Signal</keyword>
<evidence type="ECO:0000256" key="3">
    <source>
        <dbReference type="ARBA" id="ARBA00022723"/>
    </source>
</evidence>
<comment type="subunit">
    <text evidence="7">Homodimer.</text>
</comment>
<dbReference type="PROSITE" id="PS51373">
    <property type="entry name" value="HIPIP"/>
    <property type="match status" value="1"/>
</dbReference>
<keyword evidence="3 7" id="KW-0479">Metal-binding</keyword>
<accession>A0A1I7D333</accession>
<keyword evidence="1 7" id="KW-0813">Transport</keyword>
<dbReference type="Gene3D" id="4.10.490.10">
    <property type="entry name" value="High potential iron-sulphur protein"/>
    <property type="match status" value="1"/>
</dbReference>
<evidence type="ECO:0000313" key="11">
    <source>
        <dbReference type="Proteomes" id="UP000198844"/>
    </source>
</evidence>
<dbReference type="SUPFAM" id="SSF57652">
    <property type="entry name" value="HIPIP (high potential iron protein)"/>
    <property type="match status" value="1"/>
</dbReference>
<organism evidence="10 11">
    <name type="scientific">Paraburkholderia aspalathi</name>
    <dbReference type="NCBI Taxonomy" id="1324617"/>
    <lineage>
        <taxon>Bacteria</taxon>
        <taxon>Pseudomonadati</taxon>
        <taxon>Pseudomonadota</taxon>
        <taxon>Betaproteobacteria</taxon>
        <taxon>Burkholderiales</taxon>
        <taxon>Burkholderiaceae</taxon>
        <taxon>Paraburkholderia</taxon>
    </lineage>
</organism>
<evidence type="ECO:0000259" key="9">
    <source>
        <dbReference type="PROSITE" id="PS51373"/>
    </source>
</evidence>
<comment type="function">
    <text evidence="7">Specific class of high-redox-potential 4Fe-4S ferredoxins. Functions in anaerobic electron transport in most purple and in some other photosynthetic bacteria and in at least one genus (Paracoccus) of halophilic, denitrifying bacteria.</text>
</comment>
<evidence type="ECO:0000256" key="5">
    <source>
        <dbReference type="ARBA" id="ARBA00023004"/>
    </source>
</evidence>
<dbReference type="RefSeq" id="WP_093635080.1">
    <property type="nucleotide sequence ID" value="NZ_CAJNBE010000040.1"/>
</dbReference>
<evidence type="ECO:0000256" key="6">
    <source>
        <dbReference type="ARBA" id="ARBA00023014"/>
    </source>
</evidence>
<evidence type="ECO:0000256" key="2">
    <source>
        <dbReference type="ARBA" id="ARBA00022485"/>
    </source>
</evidence>
<protein>
    <recommendedName>
        <fullName evidence="7">High-potential iron-sulfur protein</fullName>
        <shortName evidence="7">HiPIP</shortName>
    </recommendedName>
</protein>
<evidence type="ECO:0000256" key="1">
    <source>
        <dbReference type="ARBA" id="ARBA00022448"/>
    </source>
</evidence>
<reference evidence="10 11" key="1">
    <citation type="submission" date="2016-10" db="EMBL/GenBank/DDBJ databases">
        <authorList>
            <person name="de Groot N.N."/>
        </authorList>
    </citation>
    <scope>NUCLEOTIDE SEQUENCE [LARGE SCALE GENOMIC DNA]</scope>
    <source>
        <strain evidence="10 11">LMG 27731</strain>
    </source>
</reference>
<comment type="similarity">
    <text evidence="7">Belongs to the high-potential iron-sulfur protein (HiPIP) family.</text>
</comment>
<dbReference type="PROSITE" id="PS51318">
    <property type="entry name" value="TAT"/>
    <property type="match status" value="1"/>
</dbReference>
<dbReference type="GO" id="GO:0019646">
    <property type="term" value="P:aerobic electron transport chain"/>
    <property type="evidence" value="ECO:0007669"/>
    <property type="project" value="InterPro"/>
</dbReference>
<dbReference type="EMBL" id="FPBH01000008">
    <property type="protein sequence ID" value="SFU06093.1"/>
    <property type="molecule type" value="Genomic_DNA"/>
</dbReference>
<name>A0A1I7D333_9BURK</name>
<dbReference type="GO" id="GO:0051539">
    <property type="term" value="F:4 iron, 4 sulfur cluster binding"/>
    <property type="evidence" value="ECO:0007669"/>
    <property type="project" value="UniProtKB-KW"/>
</dbReference>
<keyword evidence="2 7" id="KW-0004">4Fe-4S</keyword>
<dbReference type="InterPro" id="IPR006311">
    <property type="entry name" value="TAT_signal"/>
</dbReference>
<keyword evidence="5 7" id="KW-0408">Iron</keyword>
<feature type="domain" description="High potential iron-sulfur proteins family profile" evidence="9">
    <location>
        <begin position="26"/>
        <end position="103"/>
    </location>
</feature>
<keyword evidence="4 7" id="KW-0249">Electron transport</keyword>
<keyword evidence="6 7" id="KW-0411">Iron-sulfur</keyword>
<gene>
    <name evidence="10" type="ORF">SAMN05192563_1008184</name>
</gene>
<feature type="chain" id="PRO_5011448235" description="High-potential iron-sulfur protein" evidence="8">
    <location>
        <begin position="28"/>
        <end position="103"/>
    </location>
</feature>
<evidence type="ECO:0000256" key="4">
    <source>
        <dbReference type="ARBA" id="ARBA00022982"/>
    </source>
</evidence>
<proteinExistence type="inferred from homology"/>
<evidence type="ECO:0000313" key="10">
    <source>
        <dbReference type="EMBL" id="SFU06093.1"/>
    </source>
</evidence>
<sequence>MRTHRRTFMLHSIGAAALAISGRSVWAAPPQLQESDPAAQALGYKTDAAHVDRTKYPRFNDNQRCTNCQFFQGKPTDASALCALFGAKQVSGTGWCNAYQARA</sequence>
<dbReference type="GO" id="GO:0046872">
    <property type="term" value="F:metal ion binding"/>
    <property type="evidence" value="ECO:0007669"/>
    <property type="project" value="UniProtKB-KW"/>
</dbReference>
<dbReference type="AlphaFoldDB" id="A0A1I7D333"/>
<dbReference type="InterPro" id="IPR036369">
    <property type="entry name" value="HIPIP_sf"/>
</dbReference>
<dbReference type="Pfam" id="PF01355">
    <property type="entry name" value="HIPIP"/>
    <property type="match status" value="1"/>
</dbReference>